<protein>
    <submittedName>
        <fullName evidence="1">Uncharacterized protein</fullName>
    </submittedName>
</protein>
<dbReference type="AlphaFoldDB" id="A0A1B7WJJ5"/>
<comment type="caution">
    <text evidence="1">The sequence shown here is derived from an EMBL/GenBank/DDBJ whole genome shotgun (WGS) entry which is preliminary data.</text>
</comment>
<gene>
    <name evidence="1" type="ORF">AN484_25055</name>
</gene>
<evidence type="ECO:0000313" key="2">
    <source>
        <dbReference type="Proteomes" id="UP000092093"/>
    </source>
</evidence>
<dbReference type="EMBL" id="LJOW01000267">
    <property type="protein sequence ID" value="OBQ37319.1"/>
    <property type="molecule type" value="Genomic_DNA"/>
</dbReference>
<name>A0A1B7WJJ5_APHFL</name>
<proteinExistence type="predicted"/>
<evidence type="ECO:0000313" key="1">
    <source>
        <dbReference type="EMBL" id="OBQ37319.1"/>
    </source>
</evidence>
<sequence length="62" mass="6745">MTVVQLIAKLEAIKDKVGDVEVKVVIESDRFNTEVDAEFVDELIYKDGTARVGIVGESAFSG</sequence>
<dbReference type="Proteomes" id="UP000092093">
    <property type="component" value="Unassembled WGS sequence"/>
</dbReference>
<reference evidence="1 2" key="1">
    <citation type="submission" date="2015-09" db="EMBL/GenBank/DDBJ databases">
        <title>Aphanizomenon flos-aquae WA102.</title>
        <authorList>
            <person name="Driscoll C."/>
        </authorList>
    </citation>
    <scope>NUCLEOTIDE SEQUENCE [LARGE SCALE GENOMIC DNA]</scope>
    <source>
        <strain evidence="1">WA102</strain>
    </source>
</reference>
<organism evidence="1 2">
    <name type="scientific">Aphanizomenon flos-aquae WA102</name>
    <dbReference type="NCBI Taxonomy" id="1710896"/>
    <lineage>
        <taxon>Bacteria</taxon>
        <taxon>Bacillati</taxon>
        <taxon>Cyanobacteriota</taxon>
        <taxon>Cyanophyceae</taxon>
        <taxon>Nostocales</taxon>
        <taxon>Aphanizomenonaceae</taxon>
        <taxon>Aphanizomenon</taxon>
    </lineage>
</organism>
<accession>A0A1B7WJJ5</accession>